<feature type="non-terminal residue" evidence="2">
    <location>
        <position position="143"/>
    </location>
</feature>
<proteinExistence type="predicted"/>
<evidence type="ECO:0000313" key="3">
    <source>
        <dbReference type="Proteomes" id="UP000789759"/>
    </source>
</evidence>
<dbReference type="Pfam" id="PF00651">
    <property type="entry name" value="BTB"/>
    <property type="match status" value="1"/>
</dbReference>
<dbReference type="SMART" id="SM00225">
    <property type="entry name" value="BTB"/>
    <property type="match status" value="1"/>
</dbReference>
<organism evidence="2 3">
    <name type="scientific">Cetraspora pellucida</name>
    <dbReference type="NCBI Taxonomy" id="1433469"/>
    <lineage>
        <taxon>Eukaryota</taxon>
        <taxon>Fungi</taxon>
        <taxon>Fungi incertae sedis</taxon>
        <taxon>Mucoromycota</taxon>
        <taxon>Glomeromycotina</taxon>
        <taxon>Glomeromycetes</taxon>
        <taxon>Diversisporales</taxon>
        <taxon>Gigasporaceae</taxon>
        <taxon>Cetraspora</taxon>
    </lineage>
</organism>
<evidence type="ECO:0000313" key="2">
    <source>
        <dbReference type="EMBL" id="CAG8837965.1"/>
    </source>
</evidence>
<accession>A0A9N9PJ32</accession>
<dbReference type="SUPFAM" id="SSF54695">
    <property type="entry name" value="POZ domain"/>
    <property type="match status" value="1"/>
</dbReference>
<comment type="caution">
    <text evidence="2">The sequence shown here is derived from an EMBL/GenBank/DDBJ whole genome shotgun (WGS) entry which is preliminary data.</text>
</comment>
<protein>
    <submittedName>
        <fullName evidence="2">23124_t:CDS:1</fullName>
    </submittedName>
</protein>
<dbReference type="InterPro" id="IPR011333">
    <property type="entry name" value="SKP1/BTB/POZ_sf"/>
</dbReference>
<evidence type="ECO:0000259" key="1">
    <source>
        <dbReference type="PROSITE" id="PS50097"/>
    </source>
</evidence>
<feature type="domain" description="BTB" evidence="1">
    <location>
        <begin position="23"/>
        <end position="97"/>
    </location>
</feature>
<dbReference type="PANTHER" id="PTHR24413">
    <property type="entry name" value="SPECKLE-TYPE POZ PROTEIN"/>
    <property type="match status" value="1"/>
</dbReference>
<dbReference type="CDD" id="cd18186">
    <property type="entry name" value="BTB_POZ_ZBTB_KLHL-like"/>
    <property type="match status" value="1"/>
</dbReference>
<sequence>QIVIENGIPSVEKSIQTQSCVDIDMHIIAGYEWNRKIFKVHSSILKDRCDYFKMVLSSQLIRKNSNGIIIFHKEDISPEIFNLILDYIYTGEVSTTICDSGINVLNFIIAADELQLPQLVISLEGLLIDTYLKQTQPLSEIEA</sequence>
<dbReference type="PROSITE" id="PS50097">
    <property type="entry name" value="BTB"/>
    <property type="match status" value="1"/>
</dbReference>
<dbReference type="EMBL" id="CAJVQA010082831">
    <property type="protein sequence ID" value="CAG8837965.1"/>
    <property type="molecule type" value="Genomic_DNA"/>
</dbReference>
<dbReference type="OrthoDB" id="2380134at2759"/>
<name>A0A9N9PJ32_9GLOM</name>
<dbReference type="Gene3D" id="3.30.710.10">
    <property type="entry name" value="Potassium Channel Kv1.1, Chain A"/>
    <property type="match status" value="1"/>
</dbReference>
<dbReference type="InterPro" id="IPR000210">
    <property type="entry name" value="BTB/POZ_dom"/>
</dbReference>
<dbReference type="Proteomes" id="UP000789759">
    <property type="component" value="Unassembled WGS sequence"/>
</dbReference>
<keyword evidence="3" id="KW-1185">Reference proteome</keyword>
<gene>
    <name evidence="2" type="ORF">CPELLU_LOCUS21644</name>
</gene>
<reference evidence="2" key="1">
    <citation type="submission" date="2021-06" db="EMBL/GenBank/DDBJ databases">
        <authorList>
            <person name="Kallberg Y."/>
            <person name="Tangrot J."/>
            <person name="Rosling A."/>
        </authorList>
    </citation>
    <scope>NUCLEOTIDE SEQUENCE</scope>
    <source>
        <strain evidence="2">FL966</strain>
    </source>
</reference>
<dbReference type="AlphaFoldDB" id="A0A9N9PJ32"/>
<feature type="non-terminal residue" evidence="2">
    <location>
        <position position="1"/>
    </location>
</feature>